<dbReference type="InterPro" id="IPR046672">
    <property type="entry name" value="DUF6542"/>
</dbReference>
<dbReference type="RefSeq" id="WP_093257786.1">
    <property type="nucleotide sequence ID" value="NZ_FNKK01000002.1"/>
</dbReference>
<evidence type="ECO:0000259" key="3">
    <source>
        <dbReference type="Pfam" id="PF20177"/>
    </source>
</evidence>
<keyword evidence="5" id="KW-1185">Reference proteome</keyword>
<dbReference type="AlphaFoldDB" id="A0A1H1B419"/>
<gene>
    <name evidence="4" type="ORF">SAMN04489764_0783</name>
</gene>
<feature type="transmembrane region" description="Helical" evidence="2">
    <location>
        <begin position="71"/>
        <end position="92"/>
    </location>
</feature>
<dbReference type="EMBL" id="FNKK01000002">
    <property type="protein sequence ID" value="SDQ46521.1"/>
    <property type="molecule type" value="Genomic_DNA"/>
</dbReference>
<dbReference type="Pfam" id="PF20177">
    <property type="entry name" value="DUF6542"/>
    <property type="match status" value="1"/>
</dbReference>
<organism evidence="4 5">
    <name type="scientific">Thermostaphylospora chromogena</name>
    <dbReference type="NCBI Taxonomy" id="35622"/>
    <lineage>
        <taxon>Bacteria</taxon>
        <taxon>Bacillati</taxon>
        <taxon>Actinomycetota</taxon>
        <taxon>Actinomycetes</taxon>
        <taxon>Streptosporangiales</taxon>
        <taxon>Thermomonosporaceae</taxon>
        <taxon>Thermostaphylospora</taxon>
    </lineage>
</organism>
<evidence type="ECO:0000256" key="2">
    <source>
        <dbReference type="SAM" id="Phobius"/>
    </source>
</evidence>
<feature type="domain" description="DUF6542" evidence="3">
    <location>
        <begin position="12"/>
        <end position="127"/>
    </location>
</feature>
<feature type="transmembrane region" description="Helical" evidence="2">
    <location>
        <begin position="98"/>
        <end position="122"/>
    </location>
</feature>
<keyword evidence="2" id="KW-1133">Transmembrane helix</keyword>
<accession>A0A1H1B419</accession>
<sequence length="181" mass="18990">MSTRQAPRARIRLTARGAIAAVFAATLVGHGLAGIAGSTALSGMSFIAGCLTAALLINRREMLSLVVAPPLVYFCATLLVEVVAAIGAPSMAQALGIGLFQAMSAGAPWLFVGSALVLAVTWRRGLVSNVRALREEVRASRSGGRTGGVPRPRQGEGGYAPEPEGYFEPRVYGRPRDRRTD</sequence>
<proteinExistence type="predicted"/>
<evidence type="ECO:0000313" key="5">
    <source>
        <dbReference type="Proteomes" id="UP000217103"/>
    </source>
</evidence>
<evidence type="ECO:0000256" key="1">
    <source>
        <dbReference type="SAM" id="MobiDB-lite"/>
    </source>
</evidence>
<feature type="transmembrane region" description="Helical" evidence="2">
    <location>
        <begin position="43"/>
        <end position="59"/>
    </location>
</feature>
<keyword evidence="2" id="KW-0472">Membrane</keyword>
<dbReference type="Proteomes" id="UP000217103">
    <property type="component" value="Unassembled WGS sequence"/>
</dbReference>
<name>A0A1H1B419_9ACTN</name>
<reference evidence="4 5" key="1">
    <citation type="submission" date="2016-10" db="EMBL/GenBank/DDBJ databases">
        <authorList>
            <person name="de Groot N.N."/>
        </authorList>
    </citation>
    <scope>NUCLEOTIDE SEQUENCE [LARGE SCALE GENOMIC DNA]</scope>
    <source>
        <strain evidence="4 5">DSM 43794</strain>
    </source>
</reference>
<dbReference type="STRING" id="35622.SAMN04489764_0783"/>
<feature type="compositionally biased region" description="Low complexity" evidence="1">
    <location>
        <begin position="159"/>
        <end position="169"/>
    </location>
</feature>
<evidence type="ECO:0000313" key="4">
    <source>
        <dbReference type="EMBL" id="SDQ46521.1"/>
    </source>
</evidence>
<protein>
    <recommendedName>
        <fullName evidence="3">DUF6542 domain-containing protein</fullName>
    </recommendedName>
</protein>
<keyword evidence="2" id="KW-0812">Transmembrane</keyword>
<dbReference type="OrthoDB" id="3477680at2"/>
<feature type="region of interest" description="Disordered" evidence="1">
    <location>
        <begin position="140"/>
        <end position="181"/>
    </location>
</feature>